<dbReference type="OrthoDB" id="9758038at2"/>
<sequence>MNILRTTAPRTPRATRTIGERFEGKALKAEILEIARAHQGRDLELRQAVVARMKSALAEGRAEAERLLMEEGCGRCCAQRLSALQDAIIQAAFEVATTLLYPMDNPSRSERMAVAAVGGYGRGMLAPGSDTDILFVLPYKQTAWGESVAEAMLYMLWDLGLKVGHATRSVDESLRQARADVTIRTSILEARFLVGDKALFEDLERRFDKEVVEGTAAEFVAAKMAEREERLRRAGQSRYLVEPNVKDGKGGLRDLHTLFWIAKYVYRVRATGQLVAKGVFTREEARLFTRCEDFLWSVRCHLHFLTGRAEERLSFDLQRDMAERLGYTEHPGQRDVERFMKHYFLVAKDVGDLTAILSAALEERHDKPVPGLKGMVQRLSGRSRTVALKESADFIVDHDRLNVADEEAFKRDPVNLIRLFHIADKRDLALHPDAMRLAARSLALIDADLRENEEANRLFLEVLASRNAPETVLRRMNEAGVLGRFVPEFGKVVAMMQFNMYHHYTVDEHLLRCIGILSEIERKSNPENGLANDLMATVKNRALLYVALLLHDIAKGRPEDHSVAGARIARRLCPRFGLSAVETETVAWLVEQHLVMSTVAQSRDLSDRKTIENFAAVVQNLERMKLLTIITTADIRAVGPGTWNGWKAQLLRTLYYETEPVLTGGFSEVDRGKRVAVAQAQFRHALADWSDDKVAAYAARHYPPYWLRVDLDTKLIHARFVDATEAAGKPLAVHAELDPARGITTLMVLAPDHPKLLSVIAGACASAGANIVDAHISTTTDGLALDTISIRRAFERDEDERRRADKVKDAIEKALAGEVRLPEVIARKLPKGRRTFSVEPEVTVNNSWSNRHTVVEVSGLDRPGLLFELTTTLSRLNLNIASAHVATFGERAVDVFYVTDLMGAKITGAARQSAIRRALVAVFEGASDDEEAPRRAARA</sequence>
<keyword evidence="4 7" id="KW-0378">Hydrolase</keyword>
<evidence type="ECO:0000256" key="1">
    <source>
        <dbReference type="ARBA" id="ARBA00022679"/>
    </source>
</evidence>
<dbReference type="NCBIfam" id="NF003467">
    <property type="entry name" value="PRK05092.1"/>
    <property type="match status" value="1"/>
</dbReference>
<gene>
    <name evidence="7" type="primary">glnD</name>
    <name evidence="10" type="ORF">D9R14_09245</name>
</gene>
<dbReference type="EMBL" id="RCTF01000006">
    <property type="protein sequence ID" value="RLP79022.1"/>
    <property type="molecule type" value="Genomic_DNA"/>
</dbReference>
<keyword evidence="1 7" id="KW-0808">Transferase</keyword>
<keyword evidence="11" id="KW-1185">Reference proteome</keyword>
<keyword evidence="5 7" id="KW-0460">Magnesium</keyword>
<comment type="catalytic activity">
    <reaction evidence="7">
        <text>[protein-PII]-uridylyl-L-tyrosine + H2O = [protein-PII]-L-tyrosine + UMP + H(+)</text>
        <dbReference type="Rhea" id="RHEA:48600"/>
        <dbReference type="Rhea" id="RHEA-COMP:12147"/>
        <dbReference type="Rhea" id="RHEA-COMP:12148"/>
        <dbReference type="ChEBI" id="CHEBI:15377"/>
        <dbReference type="ChEBI" id="CHEBI:15378"/>
        <dbReference type="ChEBI" id="CHEBI:46858"/>
        <dbReference type="ChEBI" id="CHEBI:57865"/>
        <dbReference type="ChEBI" id="CHEBI:90602"/>
    </reaction>
</comment>
<evidence type="ECO:0000256" key="2">
    <source>
        <dbReference type="ARBA" id="ARBA00022695"/>
    </source>
</evidence>
<proteinExistence type="inferred from homology"/>
<dbReference type="RefSeq" id="WP_121623037.1">
    <property type="nucleotide sequence ID" value="NZ_JACIIW010000002.1"/>
</dbReference>
<dbReference type="Pfam" id="PF01966">
    <property type="entry name" value="HD"/>
    <property type="match status" value="1"/>
</dbReference>
<feature type="domain" description="HD" evidence="9">
    <location>
        <begin position="506"/>
        <end position="627"/>
    </location>
</feature>
<dbReference type="SUPFAM" id="SSF81301">
    <property type="entry name" value="Nucleotidyltransferase"/>
    <property type="match status" value="1"/>
</dbReference>
<comment type="domain">
    <text evidence="7">Has four distinct domains: an N-terminal nucleotidyltransferase (NT) domain responsible for UTase activity, a central HD domain that encodes UR activity, and two C-terminal ACT domains that seem to have a role in glutamine sensing.</text>
</comment>
<dbReference type="Gene3D" id="3.30.460.10">
    <property type="entry name" value="Beta Polymerase, domain 2"/>
    <property type="match status" value="1"/>
</dbReference>
<dbReference type="GO" id="GO:0008081">
    <property type="term" value="F:phosphoric diester hydrolase activity"/>
    <property type="evidence" value="ECO:0007669"/>
    <property type="project" value="UniProtKB-UniRule"/>
</dbReference>
<evidence type="ECO:0000256" key="4">
    <source>
        <dbReference type="ARBA" id="ARBA00022801"/>
    </source>
</evidence>
<dbReference type="PANTHER" id="PTHR47320:SF1">
    <property type="entry name" value="BIFUNCTIONAL URIDYLYLTRANSFERASE_URIDYLYL-REMOVING ENZYME"/>
    <property type="match status" value="1"/>
</dbReference>
<dbReference type="Gene3D" id="3.30.70.260">
    <property type="match status" value="1"/>
</dbReference>
<evidence type="ECO:0000256" key="5">
    <source>
        <dbReference type="ARBA" id="ARBA00022842"/>
    </source>
</evidence>
<dbReference type="PIRSF" id="PIRSF006288">
    <property type="entry name" value="PII_uridyltransf"/>
    <property type="match status" value="1"/>
</dbReference>
<evidence type="ECO:0000256" key="3">
    <source>
        <dbReference type="ARBA" id="ARBA00022737"/>
    </source>
</evidence>
<dbReference type="SMART" id="SM00471">
    <property type="entry name" value="HDc"/>
    <property type="match status" value="1"/>
</dbReference>
<comment type="cofactor">
    <cofactor evidence="7">
        <name>Mg(2+)</name>
        <dbReference type="ChEBI" id="CHEBI:18420"/>
    </cofactor>
</comment>
<dbReference type="GO" id="GO:0008773">
    <property type="term" value="F:[protein-PII] uridylyltransferase activity"/>
    <property type="evidence" value="ECO:0007669"/>
    <property type="project" value="UniProtKB-UniRule"/>
</dbReference>
<protein>
    <recommendedName>
        <fullName evidence="7">Bifunctional uridylyltransferase/uridylyl-removing enzyme</fullName>
        <shortName evidence="7">UTase/UR</shortName>
    </recommendedName>
    <alternativeName>
        <fullName evidence="7">Bifunctional [protein-PII] modification enzyme</fullName>
    </alternativeName>
    <alternativeName>
        <fullName evidence="7">Bifunctional nitrogen sensor protein</fullName>
    </alternativeName>
    <domain>
        <recommendedName>
            <fullName evidence="7">[Protein-PII] uridylyltransferase</fullName>
            <shortName evidence="7">PII uridylyltransferase</shortName>
            <shortName evidence="7">UTase</shortName>
            <ecNumber evidence="7">2.7.7.59</ecNumber>
        </recommendedName>
    </domain>
    <domain>
        <recommendedName>
            <fullName evidence="7">[Protein-PII]-UMP uridylyl-removing enzyme</fullName>
            <shortName evidence="7">UR</shortName>
            <ecNumber evidence="7">3.1.4.-</ecNumber>
        </recommendedName>
    </domain>
</protein>
<feature type="region of interest" description="Uridylyltransferase" evidence="7">
    <location>
        <begin position="1"/>
        <end position="387"/>
    </location>
</feature>
<evidence type="ECO:0000256" key="6">
    <source>
        <dbReference type="ARBA" id="ARBA00023268"/>
    </source>
</evidence>
<keyword evidence="6 7" id="KW-0511">Multifunctional enzyme</keyword>
<comment type="caution">
    <text evidence="7">Lacks conserved residue(s) required for the propagation of feature annotation.</text>
</comment>
<dbReference type="PROSITE" id="PS51671">
    <property type="entry name" value="ACT"/>
    <property type="match status" value="2"/>
</dbReference>
<dbReference type="SUPFAM" id="SSF81891">
    <property type="entry name" value="Poly A polymerase C-terminal region-like"/>
    <property type="match status" value="1"/>
</dbReference>
<dbReference type="GO" id="GO:0006808">
    <property type="term" value="P:regulation of nitrogen utilization"/>
    <property type="evidence" value="ECO:0007669"/>
    <property type="project" value="UniProtKB-UniRule"/>
</dbReference>
<dbReference type="Proteomes" id="UP000269692">
    <property type="component" value="Unassembled WGS sequence"/>
</dbReference>
<evidence type="ECO:0000313" key="10">
    <source>
        <dbReference type="EMBL" id="RLP79022.1"/>
    </source>
</evidence>
<accession>A0A3L7AHX8</accession>
<dbReference type="PROSITE" id="PS51831">
    <property type="entry name" value="HD"/>
    <property type="match status" value="1"/>
</dbReference>
<dbReference type="InterPro" id="IPR013546">
    <property type="entry name" value="PII_UdlTrfase/GS_AdlTrfase"/>
</dbReference>
<keyword evidence="2 7" id="KW-0548">Nucleotidyltransferase</keyword>
<comment type="function">
    <text evidence="7">Modifies, by uridylylation and deuridylylation, the PII regulatory proteins (GlnB and homologs), in response to the nitrogen status of the cell that GlnD senses through the glutamine level. Under low glutamine levels, catalyzes the conversion of the PII proteins and UTP to PII-UMP and PPi, while under higher glutamine levels, GlnD hydrolyzes PII-UMP to PII and UMP (deuridylylation). Thus, controls uridylylation state and activity of the PII proteins, and plays an important role in the regulation of nitrogen metabolism.</text>
</comment>
<reference evidence="10 11" key="1">
    <citation type="submission" date="2018-10" db="EMBL/GenBank/DDBJ databases">
        <title>Xanthobacter tagetidis genome sequencing and assembly.</title>
        <authorList>
            <person name="Maclea K.S."/>
            <person name="Goen A.E."/>
            <person name="Fatima S.A."/>
        </authorList>
    </citation>
    <scope>NUCLEOTIDE SEQUENCE [LARGE SCALE GENOMIC DNA]</scope>
    <source>
        <strain evidence="10 11">ATCC 700314</strain>
    </source>
</reference>
<dbReference type="InterPro" id="IPR045865">
    <property type="entry name" value="ACT-like_dom_sf"/>
</dbReference>
<comment type="activity regulation">
    <text evidence="7">Uridylyltransferase (UTase) activity is inhibited by glutamine, while glutamine activates uridylyl-removing (UR) activity.</text>
</comment>
<dbReference type="AlphaFoldDB" id="A0A3L7AHX8"/>
<feature type="domain" description="ACT" evidence="8">
    <location>
        <begin position="745"/>
        <end position="827"/>
    </location>
</feature>
<dbReference type="PANTHER" id="PTHR47320">
    <property type="entry name" value="BIFUNCTIONAL URIDYLYLTRANSFERASE/URIDYLYL-REMOVING ENZYME"/>
    <property type="match status" value="1"/>
</dbReference>
<dbReference type="InterPro" id="IPR002912">
    <property type="entry name" value="ACT_dom"/>
</dbReference>
<keyword evidence="3" id="KW-0677">Repeat</keyword>
<organism evidence="10 11">
    <name type="scientific">Xanthobacter tagetidis</name>
    <dbReference type="NCBI Taxonomy" id="60216"/>
    <lineage>
        <taxon>Bacteria</taxon>
        <taxon>Pseudomonadati</taxon>
        <taxon>Pseudomonadota</taxon>
        <taxon>Alphaproteobacteria</taxon>
        <taxon>Hyphomicrobiales</taxon>
        <taxon>Xanthobacteraceae</taxon>
        <taxon>Xanthobacter</taxon>
    </lineage>
</organism>
<dbReference type="InterPro" id="IPR003607">
    <property type="entry name" value="HD/PDEase_dom"/>
</dbReference>
<evidence type="ECO:0000259" key="9">
    <source>
        <dbReference type="PROSITE" id="PS51831"/>
    </source>
</evidence>
<name>A0A3L7AHX8_9HYPH</name>
<dbReference type="Gene3D" id="1.10.3090.10">
    <property type="entry name" value="cca-adding enzyme, domain 2"/>
    <property type="match status" value="1"/>
</dbReference>
<dbReference type="EC" id="3.1.4.-" evidence="7"/>
<dbReference type="InterPro" id="IPR010043">
    <property type="entry name" value="UTase/UR"/>
</dbReference>
<dbReference type="SUPFAM" id="SSF81593">
    <property type="entry name" value="Nucleotidyltransferase substrate binding subunit/domain"/>
    <property type="match status" value="1"/>
</dbReference>
<dbReference type="NCBIfam" id="TIGR01693">
    <property type="entry name" value="UTase_glnD"/>
    <property type="match status" value="1"/>
</dbReference>
<evidence type="ECO:0000256" key="7">
    <source>
        <dbReference type="HAMAP-Rule" id="MF_00277"/>
    </source>
</evidence>
<dbReference type="CDD" id="cd04899">
    <property type="entry name" value="ACT_ACR-UUR-like_2"/>
    <property type="match status" value="1"/>
</dbReference>
<dbReference type="SUPFAM" id="SSF55021">
    <property type="entry name" value="ACT-like"/>
    <property type="match status" value="2"/>
</dbReference>
<comment type="catalytic activity">
    <reaction evidence="7">
        <text>[protein-PII]-L-tyrosine + UTP = [protein-PII]-uridylyl-L-tyrosine + diphosphate</text>
        <dbReference type="Rhea" id="RHEA:13673"/>
        <dbReference type="Rhea" id="RHEA-COMP:12147"/>
        <dbReference type="Rhea" id="RHEA-COMP:12148"/>
        <dbReference type="ChEBI" id="CHEBI:33019"/>
        <dbReference type="ChEBI" id="CHEBI:46398"/>
        <dbReference type="ChEBI" id="CHEBI:46858"/>
        <dbReference type="ChEBI" id="CHEBI:90602"/>
        <dbReference type="EC" id="2.7.7.59"/>
    </reaction>
</comment>
<dbReference type="EC" id="2.7.7.59" evidence="7"/>
<dbReference type="Pfam" id="PF01842">
    <property type="entry name" value="ACT"/>
    <property type="match status" value="2"/>
</dbReference>
<dbReference type="Pfam" id="PF08335">
    <property type="entry name" value="GlnD_UR_UTase"/>
    <property type="match status" value="1"/>
</dbReference>
<dbReference type="CDD" id="cd00077">
    <property type="entry name" value="HDc"/>
    <property type="match status" value="1"/>
</dbReference>
<dbReference type="CDD" id="cd04900">
    <property type="entry name" value="ACT_UUR-like_1"/>
    <property type="match status" value="1"/>
</dbReference>
<dbReference type="InterPro" id="IPR043519">
    <property type="entry name" value="NT_sf"/>
</dbReference>
<dbReference type="CDD" id="cd05401">
    <property type="entry name" value="NT_GlnE_GlnD_like"/>
    <property type="match status" value="1"/>
</dbReference>
<comment type="caution">
    <text evidence="10">The sequence shown here is derived from an EMBL/GenBank/DDBJ whole genome shotgun (WGS) entry which is preliminary data.</text>
</comment>
<comment type="similarity">
    <text evidence="7">Belongs to the GlnD family.</text>
</comment>
<feature type="domain" description="ACT" evidence="8">
    <location>
        <begin position="854"/>
        <end position="934"/>
    </location>
</feature>
<dbReference type="HAMAP" id="MF_00277">
    <property type="entry name" value="PII_uridylyl_transf"/>
    <property type="match status" value="1"/>
</dbReference>
<dbReference type="InterPro" id="IPR006674">
    <property type="entry name" value="HD_domain"/>
</dbReference>
<evidence type="ECO:0000313" key="11">
    <source>
        <dbReference type="Proteomes" id="UP000269692"/>
    </source>
</evidence>
<evidence type="ECO:0000259" key="8">
    <source>
        <dbReference type="PROSITE" id="PS51671"/>
    </source>
</evidence>